<evidence type="ECO:0000313" key="1">
    <source>
        <dbReference type="EMBL" id="KAG2848305.1"/>
    </source>
</evidence>
<dbReference type="EMBL" id="RCMG01000769">
    <property type="protein sequence ID" value="KAG2848305.1"/>
    <property type="molecule type" value="Genomic_DNA"/>
</dbReference>
<organism evidence="1 2">
    <name type="scientific">Phytophthora cactorum</name>
    <dbReference type="NCBI Taxonomy" id="29920"/>
    <lineage>
        <taxon>Eukaryota</taxon>
        <taxon>Sar</taxon>
        <taxon>Stramenopiles</taxon>
        <taxon>Oomycota</taxon>
        <taxon>Peronosporomycetes</taxon>
        <taxon>Peronosporales</taxon>
        <taxon>Peronosporaceae</taxon>
        <taxon>Phytophthora</taxon>
    </lineage>
</organism>
<protein>
    <submittedName>
        <fullName evidence="1">Uncharacterized protein</fullName>
    </submittedName>
</protein>
<accession>A0A8T0YAW8</accession>
<name>A0A8T0YAW8_9STRA</name>
<sequence length="97" mass="11028">MKTEAPCKLASSYYERRMIENEWSQNKYTASTHKDCGLERGSGEIAFITGNASIHHREIVTEYLQDFGLIKSRLWWKRSGAVVTGESKALLKKNMSG</sequence>
<gene>
    <name evidence="1" type="ORF">PC113_g17595</name>
</gene>
<proteinExistence type="predicted"/>
<comment type="caution">
    <text evidence="1">The sequence shown here is derived from an EMBL/GenBank/DDBJ whole genome shotgun (WGS) entry which is preliminary data.</text>
</comment>
<dbReference type="AlphaFoldDB" id="A0A8T0YAW8"/>
<dbReference type="Proteomes" id="UP000735874">
    <property type="component" value="Unassembled WGS sequence"/>
</dbReference>
<evidence type="ECO:0000313" key="2">
    <source>
        <dbReference type="Proteomes" id="UP000735874"/>
    </source>
</evidence>
<reference evidence="1" key="1">
    <citation type="submission" date="2018-10" db="EMBL/GenBank/DDBJ databases">
        <title>Effector identification in a new, highly contiguous assembly of the strawberry crown rot pathogen Phytophthora cactorum.</title>
        <authorList>
            <person name="Armitage A.D."/>
            <person name="Nellist C.F."/>
            <person name="Bates H."/>
            <person name="Vickerstaff R.J."/>
            <person name="Harrison R.J."/>
        </authorList>
    </citation>
    <scope>NUCLEOTIDE SEQUENCE</scope>
    <source>
        <strain evidence="1">15-7</strain>
    </source>
</reference>